<evidence type="ECO:0000256" key="1">
    <source>
        <dbReference type="SAM" id="MobiDB-lite"/>
    </source>
</evidence>
<dbReference type="GO" id="GO:0030149">
    <property type="term" value="P:sphingolipid catabolic process"/>
    <property type="evidence" value="ECO:0007669"/>
    <property type="project" value="TreeGrafter"/>
</dbReference>
<dbReference type="PANTHER" id="PTHR12393:SF6">
    <property type="entry name" value="SPHINGOMYELIN PHOSPHODIESTERASE 2"/>
    <property type="match status" value="1"/>
</dbReference>
<keyword evidence="4" id="KW-1185">Reference proteome</keyword>
<dbReference type="PANTHER" id="PTHR12393">
    <property type="entry name" value="SPHINGOMYELIN PHOSPHODIESTERASE RELATED"/>
    <property type="match status" value="1"/>
</dbReference>
<dbReference type="AlphaFoldDB" id="A0A836B752"/>
<dbReference type="GO" id="GO:0046513">
    <property type="term" value="P:ceramide biosynthetic process"/>
    <property type="evidence" value="ECO:0007669"/>
    <property type="project" value="TreeGrafter"/>
</dbReference>
<keyword evidence="2" id="KW-0732">Signal</keyword>
<gene>
    <name evidence="3" type="ORF">HYH02_005165</name>
</gene>
<dbReference type="Proteomes" id="UP000613740">
    <property type="component" value="Unassembled WGS sequence"/>
</dbReference>
<evidence type="ECO:0000313" key="4">
    <source>
        <dbReference type="Proteomes" id="UP000613740"/>
    </source>
</evidence>
<dbReference type="GO" id="GO:0005783">
    <property type="term" value="C:endoplasmic reticulum"/>
    <property type="evidence" value="ECO:0007669"/>
    <property type="project" value="TreeGrafter"/>
</dbReference>
<evidence type="ECO:0000313" key="3">
    <source>
        <dbReference type="EMBL" id="KAG2449632.1"/>
    </source>
</evidence>
<sequence>MHAFAWRWARAWRLPIARRKLLIELTATSGVLENLQFALDCIGLEAPLARDCRTLLAAAAGAGRLEVCRFLVSRTQFEWGFGDAILAAARAGQTDLVTWLLDLDFQRPAPRRVSNVVEWVQALFKAAAASGNVGLLAAVLMTRHARPPPGAASPGTERPLPRDWYPIALAAAAEAGREALVLRLLRPGLWRAPVPRPARLDGDLGPEAQLAYAAEAVRWETWVLEAAAEGCGLGCLQRVTGAVTAWQWPAHEVQSVEEGMAAAEDAAAGAAATLLAGAEAEDGAGGLDDRRDVAAEAAEAAAGACAWATKRAGPINAGKVLAAAVRSRTADWRRKAEWLESAARFRFPAACNSAALAAVGARPSSPDNPNQLQEHQQLKTAAELQEAALAGAVAASSRLSAAPGGDLRADEDDEDDDDDAFLIEDSSWGPGGEWAGGTGQQRRVVPYGMWDGRLRHRGCRCAGCCGAEAVGTSPAADVAPPPAGLGVVVSTAATLAAVADARASRPHQPLCSTERVSWLLARGLKPEGTSLAAAAMLPSCGGCGRDVLRLLLSATGTTSFPGSYSLALQALNNAGNVAWLLDVCRWEEAAGAAAALGAAAAAAPVRGTEDGFSGYVAPDTQAAASGPDAGEGGGDRGIVGGGGGGAGGSPLLREVTDALQDGNCLVSVSLAGQLQLVVWVLRAMHPAVMPPAPPMPARLDDDIIRPRQPRPPARPPPTEAEARAEAKAFWESVRRQYIEEAMMAALLTGDTEILEAHWRHGWPEVYSTERSVGRMCTSAASSGCVECLEWLANKGLVCKSRGPELYLLAAGLGDLATLAALRRLRHPVDWRALPEQVAAHLRTQQPLGLRKACPGAAKKGPLSGFLFGRQEDALEGAVNQWVRQAAKQEMAGLQPPTAELELQLQLQQRRAPALAESQAESQAGGGVAPPGPPVAGAGSGVRGSGGMRAGWLCCWRLEAV</sequence>
<name>A0A836B752_9CHLO</name>
<protein>
    <submittedName>
        <fullName evidence="3">Uncharacterized protein</fullName>
    </submittedName>
</protein>
<evidence type="ECO:0000256" key="2">
    <source>
        <dbReference type="SAM" id="SignalP"/>
    </source>
</evidence>
<dbReference type="OrthoDB" id="10678992at2759"/>
<comment type="caution">
    <text evidence="3">The sequence shown here is derived from an EMBL/GenBank/DDBJ whole genome shotgun (WGS) entry which is preliminary data.</text>
</comment>
<feature type="compositionally biased region" description="Acidic residues" evidence="1">
    <location>
        <begin position="409"/>
        <end position="422"/>
    </location>
</feature>
<feature type="region of interest" description="Disordered" evidence="1">
    <location>
        <begin position="400"/>
        <end position="439"/>
    </location>
</feature>
<feature type="region of interest" description="Disordered" evidence="1">
    <location>
        <begin position="911"/>
        <end position="943"/>
    </location>
</feature>
<dbReference type="GO" id="GO:0071944">
    <property type="term" value="C:cell periphery"/>
    <property type="evidence" value="ECO:0007669"/>
    <property type="project" value="TreeGrafter"/>
</dbReference>
<dbReference type="GO" id="GO:0004620">
    <property type="term" value="F:phospholipase activity"/>
    <property type="evidence" value="ECO:0007669"/>
    <property type="project" value="TreeGrafter"/>
</dbReference>
<dbReference type="GO" id="GO:0016020">
    <property type="term" value="C:membrane"/>
    <property type="evidence" value="ECO:0007669"/>
    <property type="project" value="TreeGrafter"/>
</dbReference>
<accession>A0A836B752</accession>
<dbReference type="EMBL" id="JAEHOD010000013">
    <property type="protein sequence ID" value="KAG2449632.1"/>
    <property type="molecule type" value="Genomic_DNA"/>
</dbReference>
<feature type="compositionally biased region" description="Gly residues" evidence="1">
    <location>
        <begin position="429"/>
        <end position="439"/>
    </location>
</feature>
<feature type="signal peptide" evidence="2">
    <location>
        <begin position="1"/>
        <end position="19"/>
    </location>
</feature>
<proteinExistence type="predicted"/>
<feature type="chain" id="PRO_5033066491" evidence="2">
    <location>
        <begin position="20"/>
        <end position="960"/>
    </location>
</feature>
<organism evidence="3 4">
    <name type="scientific">Chlamydomonas schloesseri</name>
    <dbReference type="NCBI Taxonomy" id="2026947"/>
    <lineage>
        <taxon>Eukaryota</taxon>
        <taxon>Viridiplantae</taxon>
        <taxon>Chlorophyta</taxon>
        <taxon>core chlorophytes</taxon>
        <taxon>Chlorophyceae</taxon>
        <taxon>CS clade</taxon>
        <taxon>Chlamydomonadales</taxon>
        <taxon>Chlamydomonadaceae</taxon>
        <taxon>Chlamydomonas</taxon>
    </lineage>
</organism>
<reference evidence="3" key="1">
    <citation type="journal article" date="2020" name="bioRxiv">
        <title>Comparative genomics of Chlamydomonas.</title>
        <authorList>
            <person name="Craig R.J."/>
            <person name="Hasan A.R."/>
            <person name="Ness R.W."/>
            <person name="Keightley P.D."/>
        </authorList>
    </citation>
    <scope>NUCLEOTIDE SEQUENCE</scope>
    <source>
        <strain evidence="3">CCAP 11/173</strain>
    </source>
</reference>